<reference evidence="2" key="2">
    <citation type="submission" date="2023-01" db="EMBL/GenBank/DDBJ databases">
        <authorList>
            <person name="Petersen C."/>
        </authorList>
    </citation>
    <scope>NUCLEOTIDE SEQUENCE</scope>
    <source>
        <strain evidence="2">IBT 12815</strain>
    </source>
</reference>
<sequence length="654" mass="74348">MVRLERDLQCRISHQLTAKIWKDVSVFITKGGKHNSRDESRLTRDIFWSWMRATIDVNPPIGLIRTLKGDLILDERFAGHLYFKGIEFSPGENNGSGLHVGYNLATESPGWSSGRLIEPERRSKLIAEIWESAIRKGNEGALLLYIDFLRNHPTRMDVQNAEDLVTEIVARIIWAKLKEDSQKTAGFYHYENSGRKSLETITKYLKLQPQTLSLVLWRILRKHNLILTPDEELQRRLEEFEVIQIPSMRFAQEFDRALRALLVATSITRNVTVLYVRAGDEETDIAFSKNKNTLYIHEKWLYTERAHLDSDCPVRLSPQIESDSFFCEHIVHEIYHRAVGLINPSVEWIIYGESKPNKSLYLSPQMVQQKLHDMPRHVRVVENEDSSIQVLWDDGHSHAFSQFYGSSVEYIAILHSVDCLSEVHRLLFHEDAIVCACPRQRIPQRQRSAIFSSTAQKAYLPMVARYKKDAIFGFPPLHNSHLSSPIIATGGVVVEFPDDEVLGESMKTSLSGSKLPKSIDLYDSAKSPNSVDIEIGVGQDEQTTPHISILEDRKSLATVVSMDSILAAQYLESCKTPESNSDPADSCVTPLLEERSRNVREDTKVVGPGYPSAEAKYEIMRRITKRTQNSLDFGTDQSGQFKKLKGPLGTEDSI</sequence>
<dbReference type="RefSeq" id="XP_056747779.1">
    <property type="nucleotide sequence ID" value="XM_056902492.1"/>
</dbReference>
<evidence type="ECO:0000256" key="1">
    <source>
        <dbReference type="SAM" id="MobiDB-lite"/>
    </source>
</evidence>
<keyword evidence="3" id="KW-1185">Reference proteome</keyword>
<reference evidence="2" key="1">
    <citation type="journal article" date="2023" name="IMA Fungus">
        <title>Comparative genomic study of the Penicillium genus elucidates a diverse pangenome and 15 lateral gene transfer events.</title>
        <authorList>
            <person name="Petersen C."/>
            <person name="Sorensen T."/>
            <person name="Nielsen M.R."/>
            <person name="Sondergaard T.E."/>
            <person name="Sorensen J.L."/>
            <person name="Fitzpatrick D.A."/>
            <person name="Frisvad J.C."/>
            <person name="Nielsen K.L."/>
        </authorList>
    </citation>
    <scope>NUCLEOTIDE SEQUENCE</scope>
    <source>
        <strain evidence="2">IBT 12815</strain>
    </source>
</reference>
<evidence type="ECO:0000313" key="3">
    <source>
        <dbReference type="Proteomes" id="UP001213799"/>
    </source>
</evidence>
<protein>
    <submittedName>
        <fullName evidence="2">Uncharacterized protein</fullName>
    </submittedName>
</protein>
<evidence type="ECO:0000313" key="2">
    <source>
        <dbReference type="EMBL" id="KAJ5588760.1"/>
    </source>
</evidence>
<dbReference type="GeneID" id="81592734"/>
<gene>
    <name evidence="2" type="ORF">N7537_011438</name>
</gene>
<name>A0AAD6DMF0_9EURO</name>
<dbReference type="Proteomes" id="UP001213799">
    <property type="component" value="Unassembled WGS sequence"/>
</dbReference>
<organism evidence="2 3">
    <name type="scientific">Penicillium hordei</name>
    <dbReference type="NCBI Taxonomy" id="40994"/>
    <lineage>
        <taxon>Eukaryota</taxon>
        <taxon>Fungi</taxon>
        <taxon>Dikarya</taxon>
        <taxon>Ascomycota</taxon>
        <taxon>Pezizomycotina</taxon>
        <taxon>Eurotiomycetes</taxon>
        <taxon>Eurotiomycetidae</taxon>
        <taxon>Eurotiales</taxon>
        <taxon>Aspergillaceae</taxon>
        <taxon>Penicillium</taxon>
    </lineage>
</organism>
<dbReference type="AlphaFoldDB" id="A0AAD6DMF0"/>
<comment type="caution">
    <text evidence="2">The sequence shown here is derived from an EMBL/GenBank/DDBJ whole genome shotgun (WGS) entry which is preliminary data.</text>
</comment>
<feature type="compositionally biased region" description="Polar residues" evidence="1">
    <location>
        <begin position="628"/>
        <end position="640"/>
    </location>
</feature>
<proteinExistence type="predicted"/>
<feature type="region of interest" description="Disordered" evidence="1">
    <location>
        <begin position="628"/>
        <end position="654"/>
    </location>
</feature>
<accession>A0AAD6DMF0</accession>
<dbReference type="EMBL" id="JAQJAE010000006">
    <property type="protein sequence ID" value="KAJ5588760.1"/>
    <property type="molecule type" value="Genomic_DNA"/>
</dbReference>